<reference evidence="1" key="2">
    <citation type="submission" date="2017-11" db="EMBL/GenBank/DDBJ databases">
        <title>Coralsnake Venomics: Analyses of Venom Gland Transcriptomes and Proteomes of Six Brazilian Taxa.</title>
        <authorList>
            <person name="Aird S.D."/>
            <person name="Jorge da Silva N."/>
            <person name="Qiu L."/>
            <person name="Villar-Briones A."/>
            <person name="Aparecida-Saddi V."/>
            <person name="Campos-Telles M.P."/>
            <person name="Grau M."/>
            <person name="Mikheyev A.S."/>
        </authorList>
    </citation>
    <scope>NUCLEOTIDE SEQUENCE</scope>
    <source>
        <tissue evidence="1">Venom_gland</tissue>
    </source>
</reference>
<protein>
    <submittedName>
        <fullName evidence="1">Uncharacterized protein</fullName>
    </submittedName>
</protein>
<evidence type="ECO:0000313" key="1">
    <source>
        <dbReference type="EMBL" id="LAA37895.1"/>
    </source>
</evidence>
<organism evidence="1">
    <name type="scientific">Micrurus corallinus</name>
    <name type="common">Brazilian coral snake</name>
    <dbReference type="NCBI Taxonomy" id="54390"/>
    <lineage>
        <taxon>Eukaryota</taxon>
        <taxon>Metazoa</taxon>
        <taxon>Chordata</taxon>
        <taxon>Craniata</taxon>
        <taxon>Vertebrata</taxon>
        <taxon>Euteleostomi</taxon>
        <taxon>Lepidosauria</taxon>
        <taxon>Squamata</taxon>
        <taxon>Bifurcata</taxon>
        <taxon>Unidentata</taxon>
        <taxon>Episquamata</taxon>
        <taxon>Toxicofera</taxon>
        <taxon>Serpentes</taxon>
        <taxon>Colubroidea</taxon>
        <taxon>Elapidae</taxon>
        <taxon>Elapinae</taxon>
        <taxon>Micrurus</taxon>
    </lineage>
</organism>
<dbReference type="AlphaFoldDB" id="A0A2D4ERK3"/>
<name>A0A2D4ERK3_MICCO</name>
<dbReference type="EMBL" id="IACJ01013863">
    <property type="protein sequence ID" value="LAA37895.1"/>
    <property type="molecule type" value="Transcribed_RNA"/>
</dbReference>
<sequence length="145" mass="16326">MWKILSPTTVRAPAGKKQKIAVDEEEQRARVIVWRCRLPPSSKLERKLRDGTRKKTAAEQRCHLRSAVQVVAARHLRGGVCPGWTGRFPCVSSHRLRSDSRESRFLAGFVRSCLQHGSGKRSQEDEHFPGDCLSRVHGGTELFPA</sequence>
<reference evidence="1" key="1">
    <citation type="submission" date="2017-07" db="EMBL/GenBank/DDBJ databases">
        <authorList>
            <person name="Mikheyev A."/>
            <person name="Grau M."/>
        </authorList>
    </citation>
    <scope>NUCLEOTIDE SEQUENCE</scope>
    <source>
        <tissue evidence="1">Venom_gland</tissue>
    </source>
</reference>
<proteinExistence type="predicted"/>
<accession>A0A2D4ERK3</accession>